<dbReference type="Proteomes" id="UP000777784">
    <property type="component" value="Unassembled WGS sequence"/>
</dbReference>
<dbReference type="Gene3D" id="3.30.420.40">
    <property type="match status" value="2"/>
</dbReference>
<dbReference type="Pfam" id="PF03702">
    <property type="entry name" value="AnmK"/>
    <property type="match status" value="1"/>
</dbReference>
<dbReference type="GO" id="GO:0016773">
    <property type="term" value="F:phosphotransferase activity, alcohol group as acceptor"/>
    <property type="evidence" value="ECO:0007669"/>
    <property type="project" value="InterPro"/>
</dbReference>
<accession>A0A948RWY5</accession>
<dbReference type="EMBL" id="JAHJDP010000095">
    <property type="protein sequence ID" value="MBU2692553.1"/>
    <property type="molecule type" value="Genomic_DNA"/>
</dbReference>
<name>A0A948RWY5_UNCEI</name>
<sequence>MDRLQKAARARVRRVVGLNSGTSADGLDLILLEVRGDGWSSKIRSLRFRSVPFPPDLKNQIHSLLNRLTDPTKRNSVLTEDLVQTDMALGRFMGRSARTMIQWARRHSLTVHLVASHGQTVWHTPGHRPGTAATLQLGHPHSIAVAADLPVVADFRAADIAAGGQGAPLTPAFDYLLFKDCPEDTVALNLGGITNLTMVPAGGRPEEVIGFDIGPCNLLLDGLCRLLGGLPYDRGGRLSRDGRSREEVVRTLLQHPFYHKPPPRSTGREDFGPEFIRRFIRCDGPRRSLSDHLATGILLIARSVAAALREEIPDRYHPRRLVISGGGARNPALVAVLRKEGLSLGLKLVPFLEKGMTADSKEAGLFAWLGSEAVCGNRAHLPQVTGARSAQILGVYIP</sequence>
<dbReference type="PANTHER" id="PTHR30605">
    <property type="entry name" value="ANHYDRO-N-ACETYLMURAMIC ACID KINASE"/>
    <property type="match status" value="1"/>
</dbReference>
<dbReference type="PANTHER" id="PTHR30605:SF0">
    <property type="entry name" value="ANHYDRO-N-ACETYLMURAMIC ACID KINASE"/>
    <property type="match status" value="1"/>
</dbReference>
<gene>
    <name evidence="1" type="ORF">KJ970_16690</name>
</gene>
<dbReference type="AlphaFoldDB" id="A0A948RWY5"/>
<dbReference type="GO" id="GO:0006040">
    <property type="term" value="P:amino sugar metabolic process"/>
    <property type="evidence" value="ECO:0007669"/>
    <property type="project" value="InterPro"/>
</dbReference>
<keyword evidence="1" id="KW-0808">Transferase</keyword>
<dbReference type="InterPro" id="IPR043129">
    <property type="entry name" value="ATPase_NBD"/>
</dbReference>
<organism evidence="1 2">
    <name type="scientific">Eiseniibacteriota bacterium</name>
    <dbReference type="NCBI Taxonomy" id="2212470"/>
    <lineage>
        <taxon>Bacteria</taxon>
        <taxon>Candidatus Eiseniibacteriota</taxon>
    </lineage>
</organism>
<proteinExistence type="predicted"/>
<keyword evidence="1" id="KW-0418">Kinase</keyword>
<reference evidence="1" key="1">
    <citation type="submission" date="2021-05" db="EMBL/GenBank/DDBJ databases">
        <title>Energy efficiency and biological interactions define the core microbiome of deep oligotrophic groundwater.</title>
        <authorList>
            <person name="Mehrshad M."/>
            <person name="Lopez-Fernandez M."/>
            <person name="Bell E."/>
            <person name="Bernier-Latmani R."/>
            <person name="Bertilsson S."/>
            <person name="Dopson M."/>
        </authorList>
    </citation>
    <scope>NUCLEOTIDE SEQUENCE</scope>
    <source>
        <strain evidence="1">Modern_marine.mb.64</strain>
    </source>
</reference>
<dbReference type="GO" id="GO:0016301">
    <property type="term" value="F:kinase activity"/>
    <property type="evidence" value="ECO:0007669"/>
    <property type="project" value="UniProtKB-KW"/>
</dbReference>
<dbReference type="GO" id="GO:0005524">
    <property type="term" value="F:ATP binding"/>
    <property type="evidence" value="ECO:0007669"/>
    <property type="project" value="InterPro"/>
</dbReference>
<protein>
    <submittedName>
        <fullName evidence="1">Anhydro-N-acetylmuramic acid kinase</fullName>
    </submittedName>
</protein>
<dbReference type="SUPFAM" id="SSF53067">
    <property type="entry name" value="Actin-like ATPase domain"/>
    <property type="match status" value="1"/>
</dbReference>
<dbReference type="InterPro" id="IPR005338">
    <property type="entry name" value="Anhydro_N_Ac-Mur_kinase"/>
</dbReference>
<evidence type="ECO:0000313" key="2">
    <source>
        <dbReference type="Proteomes" id="UP000777784"/>
    </source>
</evidence>
<dbReference type="GO" id="GO:0009254">
    <property type="term" value="P:peptidoglycan turnover"/>
    <property type="evidence" value="ECO:0007669"/>
    <property type="project" value="InterPro"/>
</dbReference>
<comment type="caution">
    <text evidence="1">The sequence shown here is derived from an EMBL/GenBank/DDBJ whole genome shotgun (WGS) entry which is preliminary data.</text>
</comment>
<evidence type="ECO:0000313" key="1">
    <source>
        <dbReference type="EMBL" id="MBU2692553.1"/>
    </source>
</evidence>